<keyword evidence="1" id="KW-1133">Transmembrane helix</keyword>
<sequence>MINQAFHPHPYLLLFFFFFPLPWWERIKVRGKLNSYRAFNSKNHTWVIIQPFTLILTFSYFSSFFLSPGGRTISLFFPLPWWERIKVRGKLNSYRAFNSKNHTWVIIQPFTLILTFSHQGRRNYSLTSS</sequence>
<keyword evidence="3" id="KW-1185">Reference proteome</keyword>
<feature type="transmembrane region" description="Helical" evidence="1">
    <location>
        <begin position="45"/>
        <end position="66"/>
    </location>
</feature>
<gene>
    <name evidence="2" type="ORF">RT761_00219</name>
</gene>
<protein>
    <submittedName>
        <fullName evidence="2">Uncharacterized protein</fullName>
    </submittedName>
</protein>
<evidence type="ECO:0000313" key="2">
    <source>
        <dbReference type="EMBL" id="QPM67031.1"/>
    </source>
</evidence>
<evidence type="ECO:0000256" key="1">
    <source>
        <dbReference type="SAM" id="Phobius"/>
    </source>
</evidence>
<dbReference type="Proteomes" id="UP000594463">
    <property type="component" value="Chromosome"/>
</dbReference>
<name>A0A7T1AJF5_ATRLM</name>
<dbReference type="KEGG" id="alam:RT761_00219"/>
<evidence type="ECO:0000313" key="3">
    <source>
        <dbReference type="Proteomes" id="UP000594463"/>
    </source>
</evidence>
<accession>A0A7T1AJF5</accession>
<feature type="transmembrane region" description="Helical" evidence="1">
    <location>
        <begin position="6"/>
        <end position="24"/>
    </location>
</feature>
<dbReference type="EMBL" id="CP065383">
    <property type="protein sequence ID" value="QPM67031.1"/>
    <property type="molecule type" value="Genomic_DNA"/>
</dbReference>
<reference evidence="2 3" key="1">
    <citation type="journal article" date="2021" name="Nat. Commun.">
        <title>Isolation of a member of the candidate phylum Atribacteria reveals a unique cell membrane structure.</title>
        <authorList>
            <person name="Taiki K."/>
            <person name="Nobu M.K."/>
            <person name="Kusada H."/>
            <person name="Meng X.-Y."/>
            <person name="Hosoki N."/>
            <person name="Uematsu K."/>
            <person name="Yoshioka H."/>
            <person name="Kamagata Y."/>
            <person name="Tamaki H."/>
        </authorList>
    </citation>
    <scope>NUCLEOTIDE SEQUENCE [LARGE SCALE GENOMIC DNA]</scope>
    <source>
        <strain evidence="2 3">RT761</strain>
    </source>
</reference>
<proteinExistence type="predicted"/>
<organism evidence="2 3">
    <name type="scientific">Atribacter laminatus</name>
    <dbReference type="NCBI Taxonomy" id="2847778"/>
    <lineage>
        <taxon>Bacteria</taxon>
        <taxon>Pseudomonadati</taxon>
        <taxon>Atribacterota</taxon>
        <taxon>Atribacteria</taxon>
        <taxon>Atribacterales</taxon>
        <taxon>Atribacteraceae</taxon>
        <taxon>Atribacter</taxon>
    </lineage>
</organism>
<keyword evidence="1" id="KW-0472">Membrane</keyword>
<dbReference type="AlphaFoldDB" id="A0A7T1AJF5"/>
<keyword evidence="1" id="KW-0812">Transmembrane</keyword>